<dbReference type="GO" id="GO:0016491">
    <property type="term" value="F:oxidoreductase activity"/>
    <property type="evidence" value="ECO:0007669"/>
    <property type="project" value="UniProtKB-KW"/>
</dbReference>
<keyword evidence="3" id="KW-0862">Zinc</keyword>
<dbReference type="Pfam" id="PF08240">
    <property type="entry name" value="ADH_N"/>
    <property type="match status" value="1"/>
</dbReference>
<accession>A0A444UL21</accession>
<evidence type="ECO:0000313" key="9">
    <source>
        <dbReference type="Proteomes" id="UP000289886"/>
    </source>
</evidence>
<dbReference type="GO" id="GO:0003677">
    <property type="term" value="F:DNA binding"/>
    <property type="evidence" value="ECO:0007669"/>
    <property type="project" value="InterPro"/>
</dbReference>
<dbReference type="InterPro" id="IPR052100">
    <property type="entry name" value="SV-ATPase_mito-regulator"/>
</dbReference>
<dbReference type="Gene3D" id="3.40.50.720">
    <property type="entry name" value="NAD(P)-binding Rossmann-like Domain"/>
    <property type="match status" value="1"/>
</dbReference>
<dbReference type="InterPro" id="IPR011032">
    <property type="entry name" value="GroES-like_sf"/>
</dbReference>
<protein>
    <submittedName>
        <fullName evidence="8">Synaptic vesicle membrane protein VAT-1-like</fullName>
    </submittedName>
</protein>
<proteinExistence type="predicted"/>
<dbReference type="Proteomes" id="UP000289886">
    <property type="component" value="Unassembled WGS sequence"/>
</dbReference>
<evidence type="ECO:0000256" key="1">
    <source>
        <dbReference type="ARBA" id="ARBA00022723"/>
    </source>
</evidence>
<evidence type="ECO:0000256" key="4">
    <source>
        <dbReference type="ARBA" id="ARBA00023002"/>
    </source>
</evidence>
<dbReference type="SUPFAM" id="SSF53098">
    <property type="entry name" value="Ribonuclease H-like"/>
    <property type="match status" value="1"/>
</dbReference>
<feature type="domain" description="BED-type" evidence="7">
    <location>
        <begin position="466"/>
        <end position="521"/>
    </location>
</feature>
<dbReference type="GO" id="GO:0010637">
    <property type="term" value="P:negative regulation of mitochondrial fusion"/>
    <property type="evidence" value="ECO:0007669"/>
    <property type="project" value="TreeGrafter"/>
</dbReference>
<dbReference type="InterPro" id="IPR036291">
    <property type="entry name" value="NAD(P)-bd_dom_sf"/>
</dbReference>
<dbReference type="SUPFAM" id="SSF50129">
    <property type="entry name" value="GroES-like"/>
    <property type="match status" value="1"/>
</dbReference>
<dbReference type="PANTHER" id="PTHR44054:SF1">
    <property type="entry name" value="SYNAPTIC VESICLE MEMBRANE PROTEIN VAT-1 HOMOLOG"/>
    <property type="match status" value="1"/>
</dbReference>
<dbReference type="InterPro" id="IPR013154">
    <property type="entry name" value="ADH-like_N"/>
</dbReference>
<evidence type="ECO:0000313" key="8">
    <source>
        <dbReference type="EMBL" id="RXM35890.1"/>
    </source>
</evidence>
<reference evidence="8 9" key="1">
    <citation type="submission" date="2019-01" db="EMBL/GenBank/DDBJ databases">
        <title>Draft Genome and Complete Hox-Cluster Characterization of the Sterlet Sturgeon (Acipenser ruthenus).</title>
        <authorList>
            <person name="Wei Q."/>
        </authorList>
    </citation>
    <scope>NUCLEOTIDE SEQUENCE [LARGE SCALE GENOMIC DNA]</scope>
    <source>
        <strain evidence="8">WHYD16114868_AA</strain>
        <tissue evidence="8">Blood</tissue>
    </source>
</reference>
<dbReference type="SUPFAM" id="SSF51735">
    <property type="entry name" value="NAD(P)-binding Rossmann-fold domains"/>
    <property type="match status" value="1"/>
</dbReference>
<dbReference type="AlphaFoldDB" id="A0A444UL21"/>
<keyword evidence="4" id="KW-0560">Oxidoreductase</keyword>
<dbReference type="Pfam" id="PF02892">
    <property type="entry name" value="zf-BED"/>
    <property type="match status" value="1"/>
</dbReference>
<dbReference type="GO" id="GO:0005741">
    <property type="term" value="C:mitochondrial outer membrane"/>
    <property type="evidence" value="ECO:0007669"/>
    <property type="project" value="TreeGrafter"/>
</dbReference>
<comment type="caution">
    <text evidence="8">The sequence shown here is derived from an EMBL/GenBank/DDBJ whole genome shotgun (WGS) entry which is preliminary data.</text>
</comment>
<keyword evidence="1" id="KW-0479">Metal-binding</keyword>
<dbReference type="InterPro" id="IPR012337">
    <property type="entry name" value="RNaseH-like_sf"/>
</dbReference>
<dbReference type="InterPro" id="IPR003656">
    <property type="entry name" value="Znf_BED"/>
</dbReference>
<evidence type="ECO:0000256" key="6">
    <source>
        <dbReference type="SAM" id="MobiDB-lite"/>
    </source>
</evidence>
<dbReference type="CDD" id="cd08275">
    <property type="entry name" value="MDR3"/>
    <property type="match status" value="1"/>
</dbReference>
<dbReference type="PANTHER" id="PTHR44054">
    <property type="entry name" value="SYNAPTIC VESICLE MEMBRANE PROTEIN VAT-1 HOMOLOG-LIKE"/>
    <property type="match status" value="1"/>
</dbReference>
<gene>
    <name evidence="8" type="ORF">EOD39_12491</name>
</gene>
<keyword evidence="2 5" id="KW-0863">Zinc-finger</keyword>
<evidence type="ECO:0000256" key="3">
    <source>
        <dbReference type="ARBA" id="ARBA00022833"/>
    </source>
</evidence>
<dbReference type="EMBL" id="SCEB01214346">
    <property type="protein sequence ID" value="RXM35890.1"/>
    <property type="molecule type" value="Genomic_DNA"/>
</dbReference>
<evidence type="ECO:0000259" key="7">
    <source>
        <dbReference type="PROSITE" id="PS50808"/>
    </source>
</evidence>
<evidence type="ECO:0000256" key="2">
    <source>
        <dbReference type="ARBA" id="ARBA00022771"/>
    </source>
</evidence>
<dbReference type="Gene3D" id="3.90.180.10">
    <property type="entry name" value="Medium-chain alcohol dehydrogenases, catalytic domain"/>
    <property type="match status" value="1"/>
</dbReference>
<feature type="region of interest" description="Disordered" evidence="6">
    <location>
        <begin position="1"/>
        <end position="44"/>
    </location>
</feature>
<evidence type="ECO:0000256" key="5">
    <source>
        <dbReference type="PROSITE-ProRule" id="PRU00027"/>
    </source>
</evidence>
<dbReference type="InterPro" id="IPR020843">
    <property type="entry name" value="ER"/>
</dbReference>
<keyword evidence="9" id="KW-1185">Reference proteome</keyword>
<name>A0A444UL21_ACIRT</name>
<organism evidence="8 9">
    <name type="scientific">Acipenser ruthenus</name>
    <name type="common">Sterlet sturgeon</name>
    <dbReference type="NCBI Taxonomy" id="7906"/>
    <lineage>
        <taxon>Eukaryota</taxon>
        <taxon>Metazoa</taxon>
        <taxon>Chordata</taxon>
        <taxon>Craniata</taxon>
        <taxon>Vertebrata</taxon>
        <taxon>Euteleostomi</taxon>
        <taxon>Actinopterygii</taxon>
        <taxon>Chondrostei</taxon>
        <taxon>Acipenseriformes</taxon>
        <taxon>Acipenseridae</taxon>
        <taxon>Acipenser</taxon>
    </lineage>
</organism>
<dbReference type="GO" id="GO:0008270">
    <property type="term" value="F:zinc ion binding"/>
    <property type="evidence" value="ECO:0007669"/>
    <property type="project" value="UniProtKB-KW"/>
</dbReference>
<dbReference type="InterPro" id="IPR013149">
    <property type="entry name" value="ADH-like_C"/>
</dbReference>
<sequence length="1083" mass="120833">MSGEEAAAQQPKTEEQKQDTKPEEDKQNEQQPPPAQEAEKPQDEASYKSLVLSGYGGYDKVKLQVKKGELVPKAGEVLVRVKACGLNFADLMGRQGLYDRLPSPPVTPGMECSGVVEGLGEGVTDRKLGDKVIVMNRAGMWQEVVTVLTSHTFLMPEGMTFEEAAAIPVNYITAYMMIFDFGNLRPNQSILIHMAAGGVGIAATQLCQTVKDVTIFGTSSASKHDAIKENGVTHTIDYRTMDYVDEIRKLSPKGVDIVLDPLGGSDTCKAFNLLKPMGKLIAYGAANLLTGQKKNLMAVAKTWWNQFSINAMQLLQSNKAVCGYHLGYLDEEMELVGGVLSKILDLYKQGKIKPRVDSVWPFQQVTKMENIKAEDDQLPCTGTCAEDESTLDIQEGFKVEVSPIEEEGSELQYPCIKQEEPAVKEEVLEVQVAEIKEEVSPLDHGELSQDGRQTSSTSTTIRFQHWRFRNAFTFKEEKGKNILVECNLCRPKEKVLSTSKSSTSNLKKHLERVHAEYCKKTVKHSVTLLDLHDDRALDSSLAVASKNIKLVQWQPVQPTLHQFSSCPSQETVDRLIMDFIIEDAQAFNIVEQPSFINLVKGLAPNCRVMCRQTLAERVDQAYENMKVQLKAKFEKVHTVCTTADIWRAHGRSFLGVTAHWLDSNSVERHSVALACCRITGPHTYNLIAAKLEEIHAAFEIHTKVCCTITDNGYNFKAFKEFANFPKTEGDQAPEDEEEDTVMFSDLNHILTECTLDDAATKFSLPHQRCAAHTLNLVAAKDAHDFLSTGPLALKMLFQSTIAKCSALWNKSKMSPQVYALFAEKATTQLKWNLFFRACSKMRSIPEEVLHNICDGLNVERLGETELTFLDEYCSVMEPLACALDILQGESKCFIGYLLPTISALQTKLGAVKHKLKCAGPMADAVLAALQKRFGTCFEDCKLILASITIPQFRMRWMNEQSAEQAYGYLLSETSLTVSDTQAPEMDTDDDEFFQFDSCNKPSLGSEDEVFQFFRDGDKTLSCVLKYPVIKQVFITYNTPLPSSAPVERMFSIGGRVLTPSRNQLSDVLFEKMVLLRFNKGEVN</sequence>
<dbReference type="PROSITE" id="PS50808">
    <property type="entry name" value="ZF_BED"/>
    <property type="match status" value="1"/>
</dbReference>
<dbReference type="SMART" id="SM00829">
    <property type="entry name" value="PKS_ER"/>
    <property type="match status" value="1"/>
</dbReference>
<dbReference type="Pfam" id="PF00107">
    <property type="entry name" value="ADH_zinc_N"/>
    <property type="match status" value="1"/>
</dbReference>
<feature type="compositionally biased region" description="Basic and acidic residues" evidence="6">
    <location>
        <begin position="12"/>
        <end position="28"/>
    </location>
</feature>